<accession>A0A0U1M127</accession>
<dbReference type="Proteomes" id="UP000054383">
    <property type="component" value="Unassembled WGS sequence"/>
</dbReference>
<evidence type="ECO:0000313" key="3">
    <source>
        <dbReference type="EMBL" id="CRG89247.1"/>
    </source>
</evidence>
<dbReference type="GO" id="GO:0005737">
    <property type="term" value="C:cytoplasm"/>
    <property type="evidence" value="ECO:0007669"/>
    <property type="project" value="TreeGrafter"/>
</dbReference>
<gene>
    <name evidence="3" type="ORF">PISL3812_06283</name>
</gene>
<evidence type="ECO:0000256" key="1">
    <source>
        <dbReference type="ARBA" id="ARBA00023002"/>
    </source>
</evidence>
<dbReference type="InterPro" id="IPR023210">
    <property type="entry name" value="NADP_OxRdtase_dom"/>
</dbReference>
<keyword evidence="1" id="KW-0560">Oxidoreductase</keyword>
<organism evidence="3 4">
    <name type="scientific">Talaromyces islandicus</name>
    <name type="common">Penicillium islandicum</name>
    <dbReference type="NCBI Taxonomy" id="28573"/>
    <lineage>
        <taxon>Eukaryota</taxon>
        <taxon>Fungi</taxon>
        <taxon>Dikarya</taxon>
        <taxon>Ascomycota</taxon>
        <taxon>Pezizomycotina</taxon>
        <taxon>Eurotiomycetes</taxon>
        <taxon>Eurotiomycetidae</taxon>
        <taxon>Eurotiales</taxon>
        <taxon>Trichocomaceae</taxon>
        <taxon>Talaromyces</taxon>
        <taxon>Talaromyces sect. Islandici</taxon>
    </lineage>
</organism>
<dbReference type="InterPro" id="IPR036812">
    <property type="entry name" value="NAD(P)_OxRdtase_dom_sf"/>
</dbReference>
<dbReference type="STRING" id="28573.A0A0U1M127"/>
<feature type="domain" description="NADP-dependent oxidoreductase" evidence="2">
    <location>
        <begin position="79"/>
        <end position="260"/>
    </location>
</feature>
<dbReference type="AlphaFoldDB" id="A0A0U1M127"/>
<name>A0A0U1M127_TALIS</name>
<reference evidence="3 4" key="1">
    <citation type="submission" date="2015-04" db="EMBL/GenBank/DDBJ databases">
        <authorList>
            <person name="Syromyatnikov M.Y."/>
            <person name="Popov V.N."/>
        </authorList>
    </citation>
    <scope>NUCLEOTIDE SEQUENCE [LARGE SCALE GENOMIC DNA]</scope>
    <source>
        <strain evidence="3">WF-38-12</strain>
    </source>
</reference>
<keyword evidence="4" id="KW-1185">Reference proteome</keyword>
<dbReference type="Pfam" id="PF00248">
    <property type="entry name" value="Aldo_ket_red"/>
    <property type="match status" value="1"/>
</dbReference>
<dbReference type="OMA" id="SKCGFNV"/>
<evidence type="ECO:0000313" key="4">
    <source>
        <dbReference type="Proteomes" id="UP000054383"/>
    </source>
</evidence>
<dbReference type="Gene3D" id="3.20.20.100">
    <property type="entry name" value="NADP-dependent oxidoreductase domain"/>
    <property type="match status" value="2"/>
</dbReference>
<proteinExistence type="predicted"/>
<dbReference type="PANTHER" id="PTHR43625:SF7">
    <property type="entry name" value="REDUCTASE (YAKC), PUTATIVE (AFU_ORTHOLOGUE AFUA_8G01560)-RELATED"/>
    <property type="match status" value="1"/>
</dbReference>
<dbReference type="InterPro" id="IPR050791">
    <property type="entry name" value="Aldo-Keto_reductase"/>
</dbReference>
<protein>
    <submittedName>
        <fullName evidence="3">Aldo-keto reductase (YakC), putative</fullName>
    </submittedName>
</protein>
<dbReference type="SUPFAM" id="SSF51430">
    <property type="entry name" value="NAD(P)-linked oxidoreductase"/>
    <property type="match status" value="1"/>
</dbReference>
<dbReference type="PANTHER" id="PTHR43625">
    <property type="entry name" value="AFLATOXIN B1 ALDEHYDE REDUCTASE"/>
    <property type="match status" value="1"/>
</dbReference>
<dbReference type="OrthoDB" id="37537at2759"/>
<dbReference type="GO" id="GO:0016491">
    <property type="term" value="F:oxidoreductase activity"/>
    <property type="evidence" value="ECO:0007669"/>
    <property type="project" value="UniProtKB-KW"/>
</dbReference>
<evidence type="ECO:0000259" key="2">
    <source>
        <dbReference type="Pfam" id="PF00248"/>
    </source>
</evidence>
<dbReference type="EMBL" id="CVMT01000006">
    <property type="protein sequence ID" value="CRG89247.1"/>
    <property type="molecule type" value="Genomic_DNA"/>
</dbReference>
<sequence>MVKTIAFGDIQVPSPGFGAMGLSFGLGNNLTFEQAEPVLLKALELGCTFWDTAVTYSRGINEKLLGDFIRKHNVRDKIFNTPLEDSISTMDEIRKAGKTKYIGLSECSAATLHKANSIAKIDALQAEYSAFETSHETDGLIQSAKDLGITYVAYSPLGHGWLVDNFDYKSPDDFAPDDFRRKIPKFQGENFYNNKAIVEEIKKLAVKKGCTISQIALAWVAAQGMIAIPGTSKPQRLEENWASREIELSEEEKEAIRKIIDSVRPHGNRYAPAQQALVGH</sequence>